<sequence length="351" mass="39495">MFKKLKTPYKILLGIIVLVIIFRIMLPTIVKNYVNKTLNDLPGYVGHVDDIDIRLIRGAYAIDTLVLNKRTDTTNYPFLKINHADLSIEWKQIFKGRLVGEIILDKPSIHILTETPEPTQEPSKEHWTEALKDLMPLTINKLEITDGEFTYLDRTTSPEIDLYIHNMRLTAKNLANVEDSTTTRLPSSLSLSGVSIGQGNLNLDMRVNVLKEIPDFDMDMKLTSVDLTSLNNFIKAQGKFDVERGKLDLYSELKLMDGEINGYVKPFIENLKVLDWKKDKEQGGILTAAKEAVIGLVSKVVENPKEDQIATTVPIQGNINSPETNGWETFVGILKNAFIEALNQGIEGSIK</sequence>
<accession>K2PPA4</accession>
<comment type="caution">
    <text evidence="2">The sequence shown here is derived from an EMBL/GenBank/DDBJ whole genome shotgun (WGS) entry which is preliminary data.</text>
</comment>
<keyword evidence="1" id="KW-0472">Membrane</keyword>
<evidence type="ECO:0000256" key="1">
    <source>
        <dbReference type="SAM" id="Phobius"/>
    </source>
</evidence>
<protein>
    <recommendedName>
        <fullName evidence="4">DUF748 domain-containing protein</fullName>
    </recommendedName>
</protein>
<keyword evidence="1" id="KW-1133">Transmembrane helix</keyword>
<evidence type="ECO:0008006" key="4">
    <source>
        <dbReference type="Google" id="ProtNLM"/>
    </source>
</evidence>
<dbReference type="InterPro" id="IPR008023">
    <property type="entry name" value="DUF748"/>
</dbReference>
<gene>
    <name evidence="2" type="ORF">I215_12978</name>
</gene>
<dbReference type="eggNOG" id="COG2982">
    <property type="taxonomic scope" value="Bacteria"/>
</dbReference>
<name>K2PPA4_9FLAO</name>
<dbReference type="Pfam" id="PF05359">
    <property type="entry name" value="DUF748"/>
    <property type="match status" value="1"/>
</dbReference>
<dbReference type="Proteomes" id="UP000007364">
    <property type="component" value="Unassembled WGS sequence"/>
</dbReference>
<keyword evidence="3" id="KW-1185">Reference proteome</keyword>
<evidence type="ECO:0000313" key="2">
    <source>
        <dbReference type="EMBL" id="EKF54330.1"/>
    </source>
</evidence>
<dbReference type="EMBL" id="AMSG01000024">
    <property type="protein sequence ID" value="EKF54330.1"/>
    <property type="molecule type" value="Genomic_DNA"/>
</dbReference>
<feature type="transmembrane region" description="Helical" evidence="1">
    <location>
        <begin position="12"/>
        <end position="30"/>
    </location>
</feature>
<dbReference type="AlphaFoldDB" id="K2PPA4"/>
<organism evidence="2 3">
    <name type="scientific">Galbibacter marinus</name>
    <dbReference type="NCBI Taxonomy" id="555500"/>
    <lineage>
        <taxon>Bacteria</taxon>
        <taxon>Pseudomonadati</taxon>
        <taxon>Bacteroidota</taxon>
        <taxon>Flavobacteriia</taxon>
        <taxon>Flavobacteriales</taxon>
        <taxon>Flavobacteriaceae</taxon>
        <taxon>Galbibacter</taxon>
    </lineage>
</organism>
<dbReference type="OrthoDB" id="9771783at2"/>
<dbReference type="RefSeq" id="WP_008992434.1">
    <property type="nucleotide sequence ID" value="NZ_AMSG01000024.1"/>
</dbReference>
<evidence type="ECO:0000313" key="3">
    <source>
        <dbReference type="Proteomes" id="UP000007364"/>
    </source>
</evidence>
<keyword evidence="1" id="KW-0812">Transmembrane</keyword>
<proteinExistence type="predicted"/>
<dbReference type="STRING" id="555500.I215_12978"/>
<reference evidence="2 3" key="1">
    <citation type="journal article" date="2012" name="J. Bacteriol.">
        <title>Genome Sequence of Galbibacter marinum Type Strain ck-I2-15.</title>
        <authorList>
            <person name="Lai Q."/>
            <person name="Li C."/>
            <person name="Shao Z."/>
        </authorList>
    </citation>
    <scope>NUCLEOTIDE SEQUENCE [LARGE SCALE GENOMIC DNA]</scope>
    <source>
        <strain evidence="3">ck-I2-15</strain>
    </source>
</reference>